<reference evidence="2 3" key="1">
    <citation type="submission" date="2023-06" db="EMBL/GenBank/DDBJ databases">
        <title>Draft genome sequence of Novosphingobium sp. strain IK01.</title>
        <authorList>
            <person name="Hatamoto M."/>
            <person name="Ikarashi T."/>
            <person name="Yamaguchi T."/>
        </authorList>
    </citation>
    <scope>NUCLEOTIDE SEQUENCE [LARGE SCALE GENOMIC DNA]</scope>
    <source>
        <strain evidence="2 3">IK01</strain>
    </source>
</reference>
<protein>
    <submittedName>
        <fullName evidence="2">Uncharacterized protein</fullName>
    </submittedName>
</protein>
<feature type="region of interest" description="Disordered" evidence="1">
    <location>
        <begin position="582"/>
        <end position="616"/>
    </location>
</feature>
<dbReference type="RefSeq" id="WP_317974744.1">
    <property type="nucleotide sequence ID" value="NZ_BTFW01000001.1"/>
</dbReference>
<accession>A0ABQ6P7G5</accession>
<evidence type="ECO:0000256" key="1">
    <source>
        <dbReference type="SAM" id="MobiDB-lite"/>
    </source>
</evidence>
<evidence type="ECO:0000313" key="2">
    <source>
        <dbReference type="EMBL" id="GMM61020.1"/>
    </source>
</evidence>
<feature type="compositionally biased region" description="Low complexity" evidence="1">
    <location>
        <begin position="582"/>
        <end position="599"/>
    </location>
</feature>
<organism evidence="2 3">
    <name type="scientific">Novosphingobium pituita</name>
    <dbReference type="NCBI Taxonomy" id="3056842"/>
    <lineage>
        <taxon>Bacteria</taxon>
        <taxon>Pseudomonadati</taxon>
        <taxon>Pseudomonadota</taxon>
        <taxon>Alphaproteobacteria</taxon>
        <taxon>Sphingomonadales</taxon>
        <taxon>Sphingomonadaceae</taxon>
        <taxon>Novosphingobium</taxon>
    </lineage>
</organism>
<keyword evidence="3" id="KW-1185">Reference proteome</keyword>
<comment type="caution">
    <text evidence="2">The sequence shown here is derived from an EMBL/GenBank/DDBJ whole genome shotgun (WGS) entry which is preliminary data.</text>
</comment>
<dbReference type="EMBL" id="BTFW01000001">
    <property type="protein sequence ID" value="GMM61020.1"/>
    <property type="molecule type" value="Genomic_DNA"/>
</dbReference>
<sequence>MAKSLVAGLAGLGLVGIVAGPLAPAALAESGRFELTGPDLRITVTRAGKELPLGAVPSLAEGDILHIAASLPGDQSAHLMVVSAFLRGATNPPPREWIGVARTWRDKPAEQTLTLTVPKGARQMVVLVVPDTRGAQGALVDAVRGKPGEFVRASQDLNQASLDHARLDAFIAAVRADSIAHPQGLRKIAPVLAHSLSIKLNEDCLDKIAEQQASCLVENREALVLNDVHTSSLTETLAGAPTDLALTVSATAAAGAGLYSPYIGVVRDLARVLGAFSNPQFSYLPTLAVVNGPVASLRLNTAPSFSKPKSVMVMAMPAIGADSPPQLRSTAPGPLCARSGPLVLPVEGAPLIFATGYAHDMSARLTAPEGKQSELDVTPSAEHGGYLVTSEHLPQNVGTVRLHLHGRWGFDAFEGPDFLVQRADDGPWSRSAPVGSTNPAEAGGPLVAGRDNTVTLAGPSPGCVEDVSLRLGNGPARPVAWHATDEGHVSVTVPLAEGETGDVRLEVREQGIASPATVALRARAESSRIDSVEIHAGDNEAVVTGQRLEQVLGVSLGDIDFRPDGLTRQGRTDRLHLTAQNAAGQSTTGQGATGQSGAPQGSGGKPGPATRASRVGEAGTMVKVVVRLEDGRNQGVTVRIAPPRPRIDMISRTVNPAAIVPGTRPLKLSADDLLPEDGELVFSVKAGPGTTLDPDDAIEVARAGSQSGLRLTSGKGLMMVDGQVVVATLRAADLPPGSFGPLRYRLVQAPGTPVGGNAGNGEQVGAWQPLATLARLPRITGFSCDGATSLPCTLSGRNLFLLDAVAADADFTRAITVQPGFTGSSLRVPRPVDGTLHLRLRDAPQARVGLAIN</sequence>
<gene>
    <name evidence="2" type="ORF">NUTIK01_17970</name>
</gene>
<dbReference type="Proteomes" id="UP001187221">
    <property type="component" value="Unassembled WGS sequence"/>
</dbReference>
<proteinExistence type="predicted"/>
<name>A0ABQ6P7G5_9SPHN</name>
<evidence type="ECO:0000313" key="3">
    <source>
        <dbReference type="Proteomes" id="UP001187221"/>
    </source>
</evidence>